<evidence type="ECO:0000313" key="15">
    <source>
        <dbReference type="Proteomes" id="UP001176940"/>
    </source>
</evidence>
<keyword evidence="12" id="KW-0137">Centromere</keyword>
<organism evidence="14 15">
    <name type="scientific">Ranitomeya imitator</name>
    <name type="common">mimic poison frog</name>
    <dbReference type="NCBI Taxonomy" id="111125"/>
    <lineage>
        <taxon>Eukaryota</taxon>
        <taxon>Metazoa</taxon>
        <taxon>Chordata</taxon>
        <taxon>Craniata</taxon>
        <taxon>Vertebrata</taxon>
        <taxon>Euteleostomi</taxon>
        <taxon>Amphibia</taxon>
        <taxon>Batrachia</taxon>
        <taxon>Anura</taxon>
        <taxon>Neobatrachia</taxon>
        <taxon>Hyloidea</taxon>
        <taxon>Dendrobatidae</taxon>
        <taxon>Dendrobatinae</taxon>
        <taxon>Ranitomeya</taxon>
    </lineage>
</organism>
<keyword evidence="4" id="KW-0158">Chromosome</keyword>
<sequence length="329" mass="36995">MSVRRGKAEDGDKTQAMSVTGNFFSKLRCLALTLEKETAQLEQMFTQEDSDYEEESPMRVLHDLRSDITGVKSDIQATIDNTEKRGQELNNFLKICKVLQRRNASDLQQIKDTFQKYGYNSPDSAAKERDDPAEEVVTSESADESCQSSDPQDLPPPPVIEKQGAWDLMRVPQLSDFGLSHYQLPVVWEPQINKKAPEEKSRPLYQDIRSINVAKTPKYALCNEEDFSQIQHFGISEYSANLNDDYTMALINKKKQSGPEKSKESSKDIKGLLATPTHLTCRGDLRSVDSPLPPMFCTPGLKVLKKVGLDVMDEKCDTKANQDGVQSVH</sequence>
<keyword evidence="10" id="KW-0206">Cytoskeleton</keyword>
<evidence type="ECO:0000256" key="7">
    <source>
        <dbReference type="ARBA" id="ARBA00022701"/>
    </source>
</evidence>
<evidence type="ECO:0000256" key="13">
    <source>
        <dbReference type="SAM" id="MobiDB-lite"/>
    </source>
</evidence>
<evidence type="ECO:0000256" key="2">
    <source>
        <dbReference type="ARBA" id="ARBA00004629"/>
    </source>
</evidence>
<name>A0ABN9LBJ2_9NEOB</name>
<dbReference type="Gene3D" id="6.10.250.1400">
    <property type="match status" value="1"/>
</dbReference>
<evidence type="ECO:0008006" key="16">
    <source>
        <dbReference type="Google" id="ProtNLM"/>
    </source>
</evidence>
<accession>A0ABN9LBJ2</accession>
<evidence type="ECO:0000256" key="3">
    <source>
        <dbReference type="ARBA" id="ARBA00007716"/>
    </source>
</evidence>
<dbReference type="PANTHER" id="PTHR48118">
    <property type="entry name" value="SPINDLE AND KINETOCHORE-ASSOCIATED PROTEIN 3"/>
    <property type="match status" value="1"/>
</dbReference>
<keyword evidence="15" id="KW-1185">Reference proteome</keyword>
<evidence type="ECO:0000256" key="8">
    <source>
        <dbReference type="ARBA" id="ARBA00022776"/>
    </source>
</evidence>
<keyword evidence="8" id="KW-0498">Mitosis</keyword>
<evidence type="ECO:0000256" key="6">
    <source>
        <dbReference type="ARBA" id="ARBA00022618"/>
    </source>
</evidence>
<gene>
    <name evidence="14" type="ORF">RIMI_LOCUS6904760</name>
</gene>
<evidence type="ECO:0000313" key="14">
    <source>
        <dbReference type="EMBL" id="CAJ0936726.1"/>
    </source>
</evidence>
<keyword evidence="7" id="KW-0493">Microtubule</keyword>
<reference evidence="14" key="1">
    <citation type="submission" date="2023-07" db="EMBL/GenBank/DDBJ databases">
        <authorList>
            <person name="Stuckert A."/>
        </authorList>
    </citation>
    <scope>NUCLEOTIDE SEQUENCE</scope>
</reference>
<keyword evidence="5" id="KW-0963">Cytoplasm</keyword>
<proteinExistence type="inferred from homology"/>
<evidence type="ECO:0000256" key="12">
    <source>
        <dbReference type="ARBA" id="ARBA00023328"/>
    </source>
</evidence>
<dbReference type="Proteomes" id="UP001176940">
    <property type="component" value="Unassembled WGS sequence"/>
</dbReference>
<dbReference type="InterPro" id="IPR033341">
    <property type="entry name" value="SKA3"/>
</dbReference>
<evidence type="ECO:0000256" key="10">
    <source>
        <dbReference type="ARBA" id="ARBA00023212"/>
    </source>
</evidence>
<protein>
    <recommendedName>
        <fullName evidence="16">Spindle and kinetochore-associated protein 3</fullName>
    </recommendedName>
</protein>
<comment type="caution">
    <text evidence="14">The sequence shown here is derived from an EMBL/GenBank/DDBJ whole genome shotgun (WGS) entry which is preliminary data.</text>
</comment>
<keyword evidence="11" id="KW-0131">Cell cycle</keyword>
<dbReference type="EMBL" id="CAUEEQ010012747">
    <property type="protein sequence ID" value="CAJ0936726.1"/>
    <property type="molecule type" value="Genomic_DNA"/>
</dbReference>
<keyword evidence="6" id="KW-0132">Cell division</keyword>
<feature type="region of interest" description="Disordered" evidence="13">
    <location>
        <begin position="117"/>
        <end position="159"/>
    </location>
</feature>
<evidence type="ECO:0000256" key="1">
    <source>
        <dbReference type="ARBA" id="ARBA00004186"/>
    </source>
</evidence>
<evidence type="ECO:0000256" key="5">
    <source>
        <dbReference type="ARBA" id="ARBA00022490"/>
    </source>
</evidence>
<evidence type="ECO:0000256" key="4">
    <source>
        <dbReference type="ARBA" id="ARBA00022454"/>
    </source>
</evidence>
<keyword evidence="9" id="KW-0995">Kinetochore</keyword>
<comment type="similarity">
    <text evidence="3">Belongs to the SKA3 family.</text>
</comment>
<dbReference type="PANTHER" id="PTHR48118:SF1">
    <property type="entry name" value="SPINDLE AND KINETOCHORE-ASSOCIATED PROTEIN 3"/>
    <property type="match status" value="1"/>
</dbReference>
<comment type="subcellular location">
    <subcellularLocation>
        <location evidence="2">Chromosome</location>
        <location evidence="2">Centromere</location>
        <location evidence="2">Kinetochore</location>
    </subcellularLocation>
    <subcellularLocation>
        <location evidence="1">Cytoplasm</location>
        <location evidence="1">Cytoskeleton</location>
        <location evidence="1">Spindle</location>
    </subcellularLocation>
</comment>
<evidence type="ECO:0000256" key="9">
    <source>
        <dbReference type="ARBA" id="ARBA00022838"/>
    </source>
</evidence>
<evidence type="ECO:0000256" key="11">
    <source>
        <dbReference type="ARBA" id="ARBA00023306"/>
    </source>
</evidence>